<reference evidence="2 3" key="2">
    <citation type="submission" date="2016-08" db="EMBL/GenBank/DDBJ databases">
        <title>Pervasive Adenine N6-methylation of Active Genes in Fungi.</title>
        <authorList>
            <consortium name="DOE Joint Genome Institute"/>
            <person name="Mondo S.J."/>
            <person name="Dannebaum R.O."/>
            <person name="Kuo R.C."/>
            <person name="Labutti K."/>
            <person name="Haridas S."/>
            <person name="Kuo A."/>
            <person name="Salamov A."/>
            <person name="Ahrendt S.R."/>
            <person name="Lipzen A."/>
            <person name="Sullivan W."/>
            <person name="Andreopoulos W.B."/>
            <person name="Clum A."/>
            <person name="Lindquist E."/>
            <person name="Daum C."/>
            <person name="Ramamoorthy G.K."/>
            <person name="Gryganskyi A."/>
            <person name="Culley D."/>
            <person name="Magnuson J.K."/>
            <person name="James T.Y."/>
            <person name="O'Malley M.A."/>
            <person name="Stajich J.E."/>
            <person name="Spatafora J.W."/>
            <person name="Visel A."/>
            <person name="Grigoriev I.V."/>
        </authorList>
    </citation>
    <scope>NUCLEOTIDE SEQUENCE [LARGE SCALE GENOMIC DNA]</scope>
    <source>
        <strain evidence="2 3">S4</strain>
    </source>
</reference>
<dbReference type="EMBL" id="MCFG01000784">
    <property type="protein sequence ID" value="ORX44624.1"/>
    <property type="molecule type" value="Genomic_DNA"/>
</dbReference>
<protein>
    <submittedName>
        <fullName evidence="2">Cytoplasmic protein</fullName>
    </submittedName>
</protein>
<dbReference type="Proteomes" id="UP000193944">
    <property type="component" value="Unassembled WGS sequence"/>
</dbReference>
<comment type="caution">
    <text evidence="2">The sequence shown here is derived from an EMBL/GenBank/DDBJ whole genome shotgun (WGS) entry which is preliminary data.</text>
</comment>
<dbReference type="Pfam" id="PF10209">
    <property type="entry name" value="DUF2340"/>
    <property type="match status" value="1"/>
</dbReference>
<keyword evidence="3" id="KW-1185">Reference proteome</keyword>
<comment type="similarity">
    <text evidence="1">Belongs to the UPF0538 family.</text>
</comment>
<organism evidence="2 3">
    <name type="scientific">Anaeromyces robustus</name>
    <dbReference type="NCBI Taxonomy" id="1754192"/>
    <lineage>
        <taxon>Eukaryota</taxon>
        <taxon>Fungi</taxon>
        <taxon>Fungi incertae sedis</taxon>
        <taxon>Chytridiomycota</taxon>
        <taxon>Chytridiomycota incertae sedis</taxon>
        <taxon>Neocallimastigomycetes</taxon>
        <taxon>Neocallimastigales</taxon>
        <taxon>Neocallimastigaceae</taxon>
        <taxon>Anaeromyces</taxon>
    </lineage>
</organism>
<dbReference type="PANTHER" id="PTHR18444:SF9">
    <property type="entry name" value="UPF0538 PROTEIN C2ORF76"/>
    <property type="match status" value="1"/>
</dbReference>
<dbReference type="AlphaFoldDB" id="A0A1Y1V0M7"/>
<name>A0A1Y1V0M7_9FUNG</name>
<dbReference type="PANTHER" id="PTHR18444">
    <property type="entry name" value="UPF0538 FAMILY MEMBER"/>
    <property type="match status" value="1"/>
</dbReference>
<gene>
    <name evidence="2" type="ORF">BCR32DRAFT_288303</name>
</gene>
<evidence type="ECO:0000313" key="3">
    <source>
        <dbReference type="Proteomes" id="UP000193944"/>
    </source>
</evidence>
<dbReference type="InterPro" id="IPR018794">
    <property type="entry name" value="UPF0538"/>
</dbReference>
<reference evidence="2 3" key="1">
    <citation type="submission" date="2016-08" db="EMBL/GenBank/DDBJ databases">
        <title>A Parts List for Fungal Cellulosomes Revealed by Comparative Genomics.</title>
        <authorList>
            <consortium name="DOE Joint Genome Institute"/>
            <person name="Haitjema C.H."/>
            <person name="Gilmore S.P."/>
            <person name="Henske J.K."/>
            <person name="Solomon K.V."/>
            <person name="De Groot R."/>
            <person name="Kuo A."/>
            <person name="Mondo S.J."/>
            <person name="Salamov A.A."/>
            <person name="Labutti K."/>
            <person name="Zhao Z."/>
            <person name="Chiniquy J."/>
            <person name="Barry K."/>
            <person name="Brewer H.M."/>
            <person name="Purvine S.O."/>
            <person name="Wright A.T."/>
            <person name="Boxma B."/>
            <person name="Van Alen T."/>
            <person name="Hackstein J.H."/>
            <person name="Baker S.E."/>
            <person name="Grigoriev I.V."/>
            <person name="O'Malley M.A."/>
        </authorList>
    </citation>
    <scope>NUCLEOTIDE SEQUENCE [LARGE SCALE GENOMIC DNA]</scope>
    <source>
        <strain evidence="2 3">S4</strain>
    </source>
</reference>
<proteinExistence type="inferred from homology"/>
<evidence type="ECO:0000256" key="1">
    <source>
        <dbReference type="ARBA" id="ARBA00007176"/>
    </source>
</evidence>
<evidence type="ECO:0000313" key="2">
    <source>
        <dbReference type="EMBL" id="ORX44624.1"/>
    </source>
</evidence>
<dbReference type="OrthoDB" id="937at2759"/>
<sequence>MSEGKITITVRLIKSFEYRNFKNLILHDVDPTTMTCGQLKETVLQKIHTTSGFKPYLNVKFDTLKLYFKHFGAKTSNLIVNLDHDDWFLDDSKTLAESGVENETEISFFNRADYDKFKADPEVKW</sequence>
<accession>A0A1Y1V0M7</accession>